<dbReference type="RefSeq" id="WP_120109415.1">
    <property type="nucleotide sequence ID" value="NZ_RAHJ01000018.1"/>
</dbReference>
<accession>A0A419R2G4</accession>
<dbReference type="InterPro" id="IPR041854">
    <property type="entry name" value="BFD-like_2Fe2S-bd_dom_sf"/>
</dbReference>
<dbReference type="InterPro" id="IPR007419">
    <property type="entry name" value="BFD-like_2Fe2S-bd_dom"/>
</dbReference>
<evidence type="ECO:0000313" key="3">
    <source>
        <dbReference type="Proteomes" id="UP000284322"/>
    </source>
</evidence>
<evidence type="ECO:0000313" key="2">
    <source>
        <dbReference type="EMBL" id="RJX68160.1"/>
    </source>
</evidence>
<dbReference type="OrthoDB" id="7428628at2"/>
<dbReference type="AlphaFoldDB" id="A0A419R2G4"/>
<proteinExistence type="predicted"/>
<dbReference type="Gene3D" id="1.10.10.1100">
    <property type="entry name" value="BFD-like [2Fe-2S]-binding domain"/>
    <property type="match status" value="1"/>
</dbReference>
<protein>
    <submittedName>
        <fullName evidence="2">Ferredoxin</fullName>
    </submittedName>
</protein>
<dbReference type="Proteomes" id="UP000284322">
    <property type="component" value="Unassembled WGS sequence"/>
</dbReference>
<gene>
    <name evidence="2" type="ORF">D6858_09625</name>
</gene>
<evidence type="ECO:0000259" key="1">
    <source>
        <dbReference type="Pfam" id="PF04324"/>
    </source>
</evidence>
<keyword evidence="3" id="KW-1185">Reference proteome</keyword>
<name>A0A419R2G4_9SPHN</name>
<organism evidence="2 3">
    <name type="scientific">Tsuneonella suprasediminis</name>
    <dbReference type="NCBI Taxonomy" id="2306996"/>
    <lineage>
        <taxon>Bacteria</taxon>
        <taxon>Pseudomonadati</taxon>
        <taxon>Pseudomonadota</taxon>
        <taxon>Alphaproteobacteria</taxon>
        <taxon>Sphingomonadales</taxon>
        <taxon>Erythrobacteraceae</taxon>
        <taxon>Tsuneonella</taxon>
    </lineage>
</organism>
<dbReference type="Pfam" id="PF04324">
    <property type="entry name" value="Fer2_BFD"/>
    <property type="match status" value="1"/>
</dbReference>
<dbReference type="EMBL" id="RAHJ01000018">
    <property type="protein sequence ID" value="RJX68160.1"/>
    <property type="molecule type" value="Genomic_DNA"/>
</dbReference>
<feature type="domain" description="BFD-like [2Fe-2S]-binding" evidence="1">
    <location>
        <begin position="4"/>
        <end position="49"/>
    </location>
</feature>
<sequence length="76" mass="8241">MYTCICNAIRECDLRRAARRCGGDAEQVYAELGKRPQCGHCLDEAEEILFEERAPALGAMSSGFATGQSQLARSAS</sequence>
<comment type="caution">
    <text evidence="2">The sequence shown here is derived from an EMBL/GenBank/DDBJ whole genome shotgun (WGS) entry which is preliminary data.</text>
</comment>
<reference evidence="2 3" key="1">
    <citation type="submission" date="2018-09" db="EMBL/GenBank/DDBJ databases">
        <title>Altererythrobacter sp.Ery1 and Ery12, the genome sequencing of novel strains in genus Alterythrobacter.</title>
        <authorList>
            <person name="Cheng H."/>
            <person name="Wu Y.-H."/>
            <person name="Fang C."/>
            <person name="Xu X.-W."/>
        </authorList>
    </citation>
    <scope>NUCLEOTIDE SEQUENCE [LARGE SCALE GENOMIC DNA]</scope>
    <source>
        <strain evidence="2 3">Ery12</strain>
    </source>
</reference>